<feature type="domain" description="Tripartite ATP-independent periplasmic transporters DctQ component" evidence="10">
    <location>
        <begin position="26"/>
        <end position="158"/>
    </location>
</feature>
<dbReference type="PANTHER" id="PTHR35011">
    <property type="entry name" value="2,3-DIKETO-L-GULONATE TRAP TRANSPORTER SMALL PERMEASE PROTEIN YIAM"/>
    <property type="match status" value="1"/>
</dbReference>
<evidence type="ECO:0000256" key="2">
    <source>
        <dbReference type="ARBA" id="ARBA00022448"/>
    </source>
</evidence>
<comment type="subcellular location">
    <subcellularLocation>
        <location evidence="1">Cell inner membrane</location>
        <topology evidence="1">Multi-pass membrane protein</topology>
    </subcellularLocation>
</comment>
<feature type="transmembrane region" description="Helical" evidence="9">
    <location>
        <begin position="18"/>
        <end position="36"/>
    </location>
</feature>
<dbReference type="Proteomes" id="UP000885690">
    <property type="component" value="Unassembled WGS sequence"/>
</dbReference>
<feature type="transmembrane region" description="Helical" evidence="9">
    <location>
        <begin position="95"/>
        <end position="114"/>
    </location>
</feature>
<dbReference type="InterPro" id="IPR055348">
    <property type="entry name" value="DctQ"/>
</dbReference>
<keyword evidence="2" id="KW-0813">Transport</keyword>
<accession>A0A7C0Y694</accession>
<comment type="caution">
    <text evidence="11">The sequence shown here is derived from an EMBL/GenBank/DDBJ whole genome shotgun (WGS) entry which is preliminary data.</text>
</comment>
<evidence type="ECO:0000256" key="7">
    <source>
        <dbReference type="ARBA" id="ARBA00023136"/>
    </source>
</evidence>
<protein>
    <submittedName>
        <fullName evidence="11">TRAP transporter small permease subunit</fullName>
    </submittedName>
</protein>
<dbReference type="InterPro" id="IPR007387">
    <property type="entry name" value="TRAP_DctQ"/>
</dbReference>
<keyword evidence="5 9" id="KW-0812">Transmembrane</keyword>
<keyword evidence="3" id="KW-1003">Cell membrane</keyword>
<dbReference type="EMBL" id="DQWS01000092">
    <property type="protein sequence ID" value="HDD52894.1"/>
    <property type="molecule type" value="Genomic_DNA"/>
</dbReference>
<proteinExistence type="inferred from homology"/>
<evidence type="ECO:0000313" key="11">
    <source>
        <dbReference type="EMBL" id="HDD52894.1"/>
    </source>
</evidence>
<evidence type="ECO:0000259" key="10">
    <source>
        <dbReference type="Pfam" id="PF04290"/>
    </source>
</evidence>
<organism evidence="11">
    <name type="scientific">Thermosulfidibacter takaii</name>
    <dbReference type="NCBI Taxonomy" id="412593"/>
    <lineage>
        <taxon>Bacteria</taxon>
        <taxon>Pseudomonadati</taxon>
        <taxon>Thermosulfidibacterota</taxon>
        <taxon>Thermosulfidibacteria</taxon>
        <taxon>Thermosulfidibacterales</taxon>
        <taxon>Thermosulfidibacteraceae</taxon>
    </lineage>
</organism>
<evidence type="ECO:0000256" key="1">
    <source>
        <dbReference type="ARBA" id="ARBA00004429"/>
    </source>
</evidence>
<comment type="similarity">
    <text evidence="8">Belongs to the TRAP transporter small permease family.</text>
</comment>
<sequence length="168" mass="19458">MGWFIKALDAISEWTGRIFSWTIVPLTLLVVLEVILRRFFHRPTIWNFEVTKQLYGFHFMIVAAYTLLHGGHVAVDIFAKRLGRRGQALLDLLGYVLFFFPFCFIILWQGFLFAKASWVIKERSWSVFAPPLYPIKTVIPVTGALLIIQGVSEFLKRFLLVIGRSYES</sequence>
<keyword evidence="6 9" id="KW-1133">Transmembrane helix</keyword>
<reference evidence="11" key="1">
    <citation type="journal article" date="2020" name="mSystems">
        <title>Genome- and Community-Level Interaction Insights into Carbon Utilization and Element Cycling Functions of Hydrothermarchaeota in Hydrothermal Sediment.</title>
        <authorList>
            <person name="Zhou Z."/>
            <person name="Liu Y."/>
            <person name="Xu W."/>
            <person name="Pan J."/>
            <person name="Luo Z.H."/>
            <person name="Li M."/>
        </authorList>
    </citation>
    <scope>NUCLEOTIDE SEQUENCE [LARGE SCALE GENOMIC DNA]</scope>
    <source>
        <strain evidence="11">HyVt-115</strain>
    </source>
</reference>
<evidence type="ECO:0000256" key="8">
    <source>
        <dbReference type="ARBA" id="ARBA00038436"/>
    </source>
</evidence>
<gene>
    <name evidence="11" type="ORF">ENF32_02350</name>
</gene>
<dbReference type="Pfam" id="PF04290">
    <property type="entry name" value="DctQ"/>
    <property type="match status" value="1"/>
</dbReference>
<dbReference type="AlphaFoldDB" id="A0A7C0Y694"/>
<keyword evidence="4" id="KW-0997">Cell inner membrane</keyword>
<dbReference type="PANTHER" id="PTHR35011:SF4">
    <property type="entry name" value="SLL1102 PROTEIN"/>
    <property type="match status" value="1"/>
</dbReference>
<dbReference type="GO" id="GO:0005886">
    <property type="term" value="C:plasma membrane"/>
    <property type="evidence" value="ECO:0007669"/>
    <property type="project" value="UniProtKB-SubCell"/>
</dbReference>
<feature type="transmembrane region" description="Helical" evidence="9">
    <location>
        <begin position="57"/>
        <end position="75"/>
    </location>
</feature>
<evidence type="ECO:0000256" key="5">
    <source>
        <dbReference type="ARBA" id="ARBA00022692"/>
    </source>
</evidence>
<evidence type="ECO:0000256" key="4">
    <source>
        <dbReference type="ARBA" id="ARBA00022519"/>
    </source>
</evidence>
<name>A0A7C0Y694_9BACT</name>
<evidence type="ECO:0000256" key="6">
    <source>
        <dbReference type="ARBA" id="ARBA00022989"/>
    </source>
</evidence>
<evidence type="ECO:0000256" key="9">
    <source>
        <dbReference type="SAM" id="Phobius"/>
    </source>
</evidence>
<evidence type="ECO:0000256" key="3">
    <source>
        <dbReference type="ARBA" id="ARBA00022475"/>
    </source>
</evidence>
<keyword evidence="7 9" id="KW-0472">Membrane</keyword>